<sequence>MSSSVKALAKPKQSFEEALHRGPDQRDITTMDILEERIRRTEQVREITIGGQKQKWNYRSEMVNKHGLDNDHRYIWMVYAGIIVFGFGAFVWVKSNVVKNRQIEMQEREKIRRSMNLIGEDRKKIGVIEE</sequence>
<evidence type="ECO:0000313" key="4">
    <source>
        <dbReference type="Proteomes" id="UP001177023"/>
    </source>
</evidence>
<evidence type="ECO:0000313" key="3">
    <source>
        <dbReference type="EMBL" id="CAJ0572091.1"/>
    </source>
</evidence>
<dbReference type="Proteomes" id="UP001177023">
    <property type="component" value="Unassembled WGS sequence"/>
</dbReference>
<proteinExistence type="predicted"/>
<keyword evidence="4" id="KW-1185">Reference proteome</keyword>
<keyword evidence="2" id="KW-0472">Membrane</keyword>
<gene>
    <name evidence="3" type="ORF">MSPICULIGERA_LOCUS10485</name>
</gene>
<feature type="transmembrane region" description="Helical" evidence="2">
    <location>
        <begin position="74"/>
        <end position="93"/>
    </location>
</feature>
<keyword evidence="2" id="KW-1133">Transmembrane helix</keyword>
<feature type="region of interest" description="Disordered" evidence="1">
    <location>
        <begin position="1"/>
        <end position="20"/>
    </location>
</feature>
<dbReference type="AlphaFoldDB" id="A0AA36CPJ8"/>
<dbReference type="EMBL" id="CATQJA010002591">
    <property type="protein sequence ID" value="CAJ0572091.1"/>
    <property type="molecule type" value="Genomic_DNA"/>
</dbReference>
<reference evidence="3" key="1">
    <citation type="submission" date="2023-06" db="EMBL/GenBank/DDBJ databases">
        <authorList>
            <person name="Delattre M."/>
        </authorList>
    </citation>
    <scope>NUCLEOTIDE SEQUENCE</scope>
    <source>
        <strain evidence="3">AF72</strain>
    </source>
</reference>
<accession>A0AA36CPJ8</accession>
<evidence type="ECO:0000256" key="1">
    <source>
        <dbReference type="SAM" id="MobiDB-lite"/>
    </source>
</evidence>
<evidence type="ECO:0000256" key="2">
    <source>
        <dbReference type="SAM" id="Phobius"/>
    </source>
</evidence>
<feature type="non-terminal residue" evidence="3">
    <location>
        <position position="130"/>
    </location>
</feature>
<comment type="caution">
    <text evidence="3">The sequence shown here is derived from an EMBL/GenBank/DDBJ whole genome shotgun (WGS) entry which is preliminary data.</text>
</comment>
<name>A0AA36CPJ8_9BILA</name>
<keyword evidence="2" id="KW-0812">Transmembrane</keyword>
<organism evidence="3 4">
    <name type="scientific">Mesorhabditis spiculigera</name>
    <dbReference type="NCBI Taxonomy" id="96644"/>
    <lineage>
        <taxon>Eukaryota</taxon>
        <taxon>Metazoa</taxon>
        <taxon>Ecdysozoa</taxon>
        <taxon>Nematoda</taxon>
        <taxon>Chromadorea</taxon>
        <taxon>Rhabditida</taxon>
        <taxon>Rhabditina</taxon>
        <taxon>Rhabditomorpha</taxon>
        <taxon>Rhabditoidea</taxon>
        <taxon>Rhabditidae</taxon>
        <taxon>Mesorhabditinae</taxon>
        <taxon>Mesorhabditis</taxon>
    </lineage>
</organism>
<protein>
    <submittedName>
        <fullName evidence="3">Uncharacterized protein</fullName>
    </submittedName>
</protein>